<accession>A0A7W6NPH1</accession>
<feature type="compositionally biased region" description="Gly residues" evidence="1">
    <location>
        <begin position="102"/>
        <end position="114"/>
    </location>
</feature>
<feature type="region of interest" description="Disordered" evidence="1">
    <location>
        <begin position="82"/>
        <end position="114"/>
    </location>
</feature>
<dbReference type="Proteomes" id="UP000529946">
    <property type="component" value="Unassembled WGS sequence"/>
</dbReference>
<keyword evidence="3" id="KW-1185">Reference proteome</keyword>
<feature type="compositionally biased region" description="Polar residues" evidence="1">
    <location>
        <begin position="31"/>
        <end position="45"/>
    </location>
</feature>
<reference evidence="2 3" key="1">
    <citation type="submission" date="2020-08" db="EMBL/GenBank/DDBJ databases">
        <title>Genomic Encyclopedia of Type Strains, Phase IV (KMG-IV): sequencing the most valuable type-strain genomes for metagenomic binning, comparative biology and taxonomic classification.</title>
        <authorList>
            <person name="Goeker M."/>
        </authorList>
    </citation>
    <scope>NUCLEOTIDE SEQUENCE [LARGE SCALE GENOMIC DNA]</scope>
    <source>
        <strain evidence="2 3">DSM 23960</strain>
    </source>
</reference>
<evidence type="ECO:0000313" key="2">
    <source>
        <dbReference type="EMBL" id="MBB4083415.1"/>
    </source>
</evidence>
<feature type="compositionally biased region" description="Low complexity" evidence="1">
    <location>
        <begin position="15"/>
        <end position="30"/>
    </location>
</feature>
<sequence length="114" mass="11850">MLVILAAFAIGLASPQDTTTPQTPAPTGDASTTTVLPPVTATGTRNGEEDPNRMVCRRSAATVGSNRPRRVCATAAQWEEARQETREALRRDSQGQNLGGASTTGGEGPPGRGF</sequence>
<feature type="region of interest" description="Disordered" evidence="1">
    <location>
        <begin position="12"/>
        <end position="51"/>
    </location>
</feature>
<evidence type="ECO:0000256" key="1">
    <source>
        <dbReference type="SAM" id="MobiDB-lite"/>
    </source>
</evidence>
<proteinExistence type="predicted"/>
<protein>
    <submittedName>
        <fullName evidence="2">Uncharacterized protein</fullName>
    </submittedName>
</protein>
<dbReference type="RefSeq" id="WP_183204510.1">
    <property type="nucleotide sequence ID" value="NZ_BAAAER010000009.1"/>
</dbReference>
<dbReference type="EMBL" id="JACIDM010000002">
    <property type="protein sequence ID" value="MBB4083415.1"/>
    <property type="molecule type" value="Genomic_DNA"/>
</dbReference>
<dbReference type="AlphaFoldDB" id="A0A7W6NPH1"/>
<organism evidence="2 3">
    <name type="scientific">Brevundimonas lenta</name>
    <dbReference type="NCBI Taxonomy" id="424796"/>
    <lineage>
        <taxon>Bacteria</taxon>
        <taxon>Pseudomonadati</taxon>
        <taxon>Pseudomonadota</taxon>
        <taxon>Alphaproteobacteria</taxon>
        <taxon>Caulobacterales</taxon>
        <taxon>Caulobacteraceae</taxon>
        <taxon>Brevundimonas</taxon>
    </lineage>
</organism>
<feature type="compositionally biased region" description="Basic and acidic residues" evidence="1">
    <location>
        <begin position="82"/>
        <end position="93"/>
    </location>
</feature>
<comment type="caution">
    <text evidence="2">The sequence shown here is derived from an EMBL/GenBank/DDBJ whole genome shotgun (WGS) entry which is preliminary data.</text>
</comment>
<gene>
    <name evidence="2" type="ORF">GGR12_002281</name>
</gene>
<name>A0A7W6NPH1_9CAUL</name>
<evidence type="ECO:0000313" key="3">
    <source>
        <dbReference type="Proteomes" id="UP000529946"/>
    </source>
</evidence>